<keyword evidence="8 9" id="KW-0472">Membrane</keyword>
<evidence type="ECO:0000256" key="7">
    <source>
        <dbReference type="ARBA" id="ARBA00022989"/>
    </source>
</evidence>
<dbReference type="RefSeq" id="WP_179842193.1">
    <property type="nucleotide sequence ID" value="NZ_BAAASW010000005.1"/>
</dbReference>
<dbReference type="GO" id="GO:0006865">
    <property type="term" value="P:amino acid transport"/>
    <property type="evidence" value="ECO:0007669"/>
    <property type="project" value="UniProtKB-KW"/>
</dbReference>
<comment type="subcellular location">
    <subcellularLocation>
        <location evidence="1 9">Cell membrane</location>
        <topology evidence="1 9">Multi-pass membrane protein</topology>
    </subcellularLocation>
</comment>
<feature type="transmembrane region" description="Helical" evidence="9">
    <location>
        <begin position="147"/>
        <end position="167"/>
    </location>
</feature>
<organism evidence="11 12">
    <name type="scientific">Actinomadura luteofluorescens</name>
    <dbReference type="NCBI Taxonomy" id="46163"/>
    <lineage>
        <taxon>Bacteria</taxon>
        <taxon>Bacillati</taxon>
        <taxon>Actinomycetota</taxon>
        <taxon>Actinomycetes</taxon>
        <taxon>Streptosporangiales</taxon>
        <taxon>Thermomonosporaceae</taxon>
        <taxon>Actinomadura</taxon>
    </lineage>
</organism>
<dbReference type="GO" id="GO:0043190">
    <property type="term" value="C:ATP-binding cassette (ABC) transporter complex"/>
    <property type="evidence" value="ECO:0007669"/>
    <property type="project" value="InterPro"/>
</dbReference>
<evidence type="ECO:0000256" key="9">
    <source>
        <dbReference type="RuleBase" id="RU363032"/>
    </source>
</evidence>
<proteinExistence type="inferred from homology"/>
<feature type="transmembrane region" description="Helical" evidence="9">
    <location>
        <begin position="53"/>
        <end position="75"/>
    </location>
</feature>
<dbReference type="EMBL" id="JACCBA010000001">
    <property type="protein sequence ID" value="NYD44639.1"/>
    <property type="molecule type" value="Genomic_DNA"/>
</dbReference>
<dbReference type="GO" id="GO:0022857">
    <property type="term" value="F:transmembrane transporter activity"/>
    <property type="evidence" value="ECO:0007669"/>
    <property type="project" value="InterPro"/>
</dbReference>
<dbReference type="Gene3D" id="1.10.3720.10">
    <property type="entry name" value="MetI-like"/>
    <property type="match status" value="1"/>
</dbReference>
<evidence type="ECO:0000256" key="6">
    <source>
        <dbReference type="ARBA" id="ARBA00022970"/>
    </source>
</evidence>
<dbReference type="CDD" id="cd06261">
    <property type="entry name" value="TM_PBP2"/>
    <property type="match status" value="1"/>
</dbReference>
<dbReference type="PANTHER" id="PTHR30614:SF20">
    <property type="entry name" value="GLUTAMINE TRANSPORT SYSTEM PERMEASE PROTEIN GLNP"/>
    <property type="match status" value="1"/>
</dbReference>
<protein>
    <submittedName>
        <fullName evidence="11">Polar amino acid transport system permease protein</fullName>
    </submittedName>
</protein>
<evidence type="ECO:0000313" key="12">
    <source>
        <dbReference type="Proteomes" id="UP000529783"/>
    </source>
</evidence>
<dbReference type="Proteomes" id="UP000529783">
    <property type="component" value="Unassembled WGS sequence"/>
</dbReference>
<dbReference type="InterPro" id="IPR035906">
    <property type="entry name" value="MetI-like_sf"/>
</dbReference>
<gene>
    <name evidence="11" type="ORF">BJY14_000622</name>
</gene>
<dbReference type="PANTHER" id="PTHR30614">
    <property type="entry name" value="MEMBRANE COMPONENT OF AMINO ACID ABC TRANSPORTER"/>
    <property type="match status" value="1"/>
</dbReference>
<accession>A0A7Y9EBF1</accession>
<name>A0A7Y9EBF1_9ACTN</name>
<keyword evidence="4" id="KW-1003">Cell membrane</keyword>
<keyword evidence="6" id="KW-0029">Amino-acid transport</keyword>
<sequence>MTAAEWGAYLPDFLAGLGVSLRLTAAALGVGLPVGALLGLATTARRAPLRWTCVAIVEIGRGAPGLIVLYLVYYGLPQLDLTWSSFASATLALGLSTAAYSAEVFRAGINAVPAGQREASRALGLSRGAELRFVVLPQAVRTIVPPLAGVAILLFQGTSLAFAIAVPELLSRAYNAATITYQFTATLTVAGAMYAAVSLLAVALLRLPRPGRRTRRSFAAAGTAPHPTDGRSS</sequence>
<dbReference type="InterPro" id="IPR000515">
    <property type="entry name" value="MetI-like"/>
</dbReference>
<feature type="transmembrane region" description="Helical" evidence="9">
    <location>
        <begin position="20"/>
        <end position="41"/>
    </location>
</feature>
<dbReference type="PROSITE" id="PS50928">
    <property type="entry name" value="ABC_TM1"/>
    <property type="match status" value="1"/>
</dbReference>
<evidence type="ECO:0000256" key="2">
    <source>
        <dbReference type="ARBA" id="ARBA00010072"/>
    </source>
</evidence>
<comment type="similarity">
    <text evidence="2">Belongs to the binding-protein-dependent transport system permease family. HisMQ subfamily.</text>
</comment>
<evidence type="ECO:0000256" key="1">
    <source>
        <dbReference type="ARBA" id="ARBA00004651"/>
    </source>
</evidence>
<reference evidence="11 12" key="1">
    <citation type="submission" date="2020-07" db="EMBL/GenBank/DDBJ databases">
        <title>Sequencing the genomes of 1000 actinobacteria strains.</title>
        <authorList>
            <person name="Klenk H.-P."/>
        </authorList>
    </citation>
    <scope>NUCLEOTIDE SEQUENCE [LARGE SCALE GENOMIC DNA]</scope>
    <source>
        <strain evidence="11 12">DSM 40398</strain>
    </source>
</reference>
<evidence type="ECO:0000256" key="4">
    <source>
        <dbReference type="ARBA" id="ARBA00022475"/>
    </source>
</evidence>
<dbReference type="Pfam" id="PF00528">
    <property type="entry name" value="BPD_transp_1"/>
    <property type="match status" value="1"/>
</dbReference>
<evidence type="ECO:0000256" key="3">
    <source>
        <dbReference type="ARBA" id="ARBA00022448"/>
    </source>
</evidence>
<feature type="transmembrane region" description="Helical" evidence="9">
    <location>
        <begin position="81"/>
        <end position="100"/>
    </location>
</feature>
<dbReference type="InterPro" id="IPR043429">
    <property type="entry name" value="ArtM/GltK/GlnP/TcyL/YhdX-like"/>
</dbReference>
<dbReference type="SUPFAM" id="SSF161098">
    <property type="entry name" value="MetI-like"/>
    <property type="match status" value="1"/>
</dbReference>
<dbReference type="NCBIfam" id="TIGR01726">
    <property type="entry name" value="HEQRo_perm_3TM"/>
    <property type="match status" value="1"/>
</dbReference>
<keyword evidence="5 9" id="KW-0812">Transmembrane</keyword>
<feature type="transmembrane region" description="Helical" evidence="9">
    <location>
        <begin position="179"/>
        <end position="207"/>
    </location>
</feature>
<dbReference type="AlphaFoldDB" id="A0A7Y9EBF1"/>
<keyword evidence="3 9" id="KW-0813">Transport</keyword>
<evidence type="ECO:0000256" key="8">
    <source>
        <dbReference type="ARBA" id="ARBA00023136"/>
    </source>
</evidence>
<feature type="domain" description="ABC transmembrane type-1" evidence="10">
    <location>
        <begin position="17"/>
        <end position="206"/>
    </location>
</feature>
<keyword evidence="7 9" id="KW-1133">Transmembrane helix</keyword>
<keyword evidence="12" id="KW-1185">Reference proteome</keyword>
<dbReference type="InterPro" id="IPR010065">
    <property type="entry name" value="AA_ABC_transptr_permease_3TM"/>
</dbReference>
<evidence type="ECO:0000259" key="10">
    <source>
        <dbReference type="PROSITE" id="PS50928"/>
    </source>
</evidence>
<comment type="caution">
    <text evidence="11">The sequence shown here is derived from an EMBL/GenBank/DDBJ whole genome shotgun (WGS) entry which is preliminary data.</text>
</comment>
<evidence type="ECO:0000313" key="11">
    <source>
        <dbReference type="EMBL" id="NYD44639.1"/>
    </source>
</evidence>
<evidence type="ECO:0000256" key="5">
    <source>
        <dbReference type="ARBA" id="ARBA00022692"/>
    </source>
</evidence>